<proteinExistence type="predicted"/>
<sequence length="190" mass="19900">MTKSLLSRSATFFGSLFLFTSLFISSAFAQDGVGELVAVKSPLLKADTASGTLPGRLHVRAPAPPLSQMWVYAVYASPSCGWEYMTTRGQVSTTCAHSGTTLRVAVMEIGYGSGPSASLGGALPRSANYQSTPVCVVNGYYTFPCPAGSTVVGFLQYWNADGRPAANFATSDTSINSPFNTLSTGILIKG</sequence>
<dbReference type="EMBL" id="ML996091">
    <property type="protein sequence ID" value="KAF2149364.1"/>
    <property type="molecule type" value="Genomic_DNA"/>
</dbReference>
<feature type="chain" id="PRO_5040276604" evidence="1">
    <location>
        <begin position="30"/>
        <end position="190"/>
    </location>
</feature>
<reference evidence="2" key="1">
    <citation type="journal article" date="2020" name="Stud. Mycol.">
        <title>101 Dothideomycetes genomes: a test case for predicting lifestyles and emergence of pathogens.</title>
        <authorList>
            <person name="Haridas S."/>
            <person name="Albert R."/>
            <person name="Binder M."/>
            <person name="Bloem J."/>
            <person name="Labutti K."/>
            <person name="Salamov A."/>
            <person name="Andreopoulos B."/>
            <person name="Baker S."/>
            <person name="Barry K."/>
            <person name="Bills G."/>
            <person name="Bluhm B."/>
            <person name="Cannon C."/>
            <person name="Castanera R."/>
            <person name="Culley D."/>
            <person name="Daum C."/>
            <person name="Ezra D."/>
            <person name="Gonzalez J."/>
            <person name="Henrissat B."/>
            <person name="Kuo A."/>
            <person name="Liang C."/>
            <person name="Lipzen A."/>
            <person name="Lutzoni F."/>
            <person name="Magnuson J."/>
            <person name="Mondo S."/>
            <person name="Nolan M."/>
            <person name="Ohm R."/>
            <person name="Pangilinan J."/>
            <person name="Park H.-J."/>
            <person name="Ramirez L."/>
            <person name="Alfaro M."/>
            <person name="Sun H."/>
            <person name="Tritt A."/>
            <person name="Yoshinaga Y."/>
            <person name="Zwiers L.-H."/>
            <person name="Turgeon B."/>
            <person name="Goodwin S."/>
            <person name="Spatafora J."/>
            <person name="Crous P."/>
            <person name="Grigoriev I."/>
        </authorList>
    </citation>
    <scope>NUCLEOTIDE SEQUENCE</scope>
    <source>
        <strain evidence="2">CBS 260.36</strain>
    </source>
</reference>
<comment type="caution">
    <text evidence="2">The sequence shown here is derived from an EMBL/GenBank/DDBJ whole genome shotgun (WGS) entry which is preliminary data.</text>
</comment>
<organism evidence="2 3">
    <name type="scientific">Myriangium duriaei CBS 260.36</name>
    <dbReference type="NCBI Taxonomy" id="1168546"/>
    <lineage>
        <taxon>Eukaryota</taxon>
        <taxon>Fungi</taxon>
        <taxon>Dikarya</taxon>
        <taxon>Ascomycota</taxon>
        <taxon>Pezizomycotina</taxon>
        <taxon>Dothideomycetes</taxon>
        <taxon>Dothideomycetidae</taxon>
        <taxon>Myriangiales</taxon>
        <taxon>Myriangiaceae</taxon>
        <taxon>Myriangium</taxon>
    </lineage>
</organism>
<dbReference type="Proteomes" id="UP000799439">
    <property type="component" value="Unassembled WGS sequence"/>
</dbReference>
<keyword evidence="1" id="KW-0732">Signal</keyword>
<name>A0A9P4IV62_9PEZI</name>
<dbReference type="InterPro" id="IPR032624">
    <property type="entry name" value="DUF4879"/>
</dbReference>
<dbReference type="Pfam" id="PF16219">
    <property type="entry name" value="DUF4879"/>
    <property type="match status" value="1"/>
</dbReference>
<feature type="signal peptide" evidence="1">
    <location>
        <begin position="1"/>
        <end position="29"/>
    </location>
</feature>
<evidence type="ECO:0000256" key="1">
    <source>
        <dbReference type="SAM" id="SignalP"/>
    </source>
</evidence>
<evidence type="ECO:0000313" key="3">
    <source>
        <dbReference type="Proteomes" id="UP000799439"/>
    </source>
</evidence>
<gene>
    <name evidence="2" type="ORF">K461DRAFT_281725</name>
</gene>
<accession>A0A9P4IV62</accession>
<dbReference type="AlphaFoldDB" id="A0A9P4IV62"/>
<keyword evidence="3" id="KW-1185">Reference proteome</keyword>
<evidence type="ECO:0000313" key="2">
    <source>
        <dbReference type="EMBL" id="KAF2149364.1"/>
    </source>
</evidence>
<protein>
    <submittedName>
        <fullName evidence="2">Uncharacterized protein</fullName>
    </submittedName>
</protein>